<dbReference type="Proteomes" id="UP000554235">
    <property type="component" value="Unassembled WGS sequence"/>
</dbReference>
<organism evidence="2 3">
    <name type="scientific">Fusarium albosuccineum</name>
    <dbReference type="NCBI Taxonomy" id="1237068"/>
    <lineage>
        <taxon>Eukaryota</taxon>
        <taxon>Fungi</taxon>
        <taxon>Dikarya</taxon>
        <taxon>Ascomycota</taxon>
        <taxon>Pezizomycotina</taxon>
        <taxon>Sordariomycetes</taxon>
        <taxon>Hypocreomycetidae</taxon>
        <taxon>Hypocreales</taxon>
        <taxon>Nectriaceae</taxon>
        <taxon>Fusarium</taxon>
        <taxon>Fusarium decemcellulare species complex</taxon>
    </lineage>
</organism>
<evidence type="ECO:0000256" key="1">
    <source>
        <dbReference type="SAM" id="MobiDB-lite"/>
    </source>
</evidence>
<name>A0A8H4PAW3_9HYPO</name>
<protein>
    <submittedName>
        <fullName evidence="2">Uncharacterized protein</fullName>
    </submittedName>
</protein>
<dbReference type="AlphaFoldDB" id="A0A8H4PAW3"/>
<gene>
    <name evidence="2" type="ORF">FALBO_7399</name>
</gene>
<evidence type="ECO:0000313" key="2">
    <source>
        <dbReference type="EMBL" id="KAF4465750.1"/>
    </source>
</evidence>
<proteinExistence type="predicted"/>
<sequence>MTGDTLQLLSGGQDAAGDNMSLNTMTLPFRPIEVTDRPQNTVAGEPLPMDSEKQGKTKPERETPVRPDPKALTLVHAESVTAMQSKNSHRQIQEIHLTLEGKKYTVFGALRKKTSMPRFIRKVMRATQRHRGEAFKYAARFLQKVQISPRQFHIRYSKGDRNNALVILDIRMSNAGKEEHKTSQGEEE</sequence>
<feature type="region of interest" description="Disordered" evidence="1">
    <location>
        <begin position="31"/>
        <end position="67"/>
    </location>
</feature>
<dbReference type="EMBL" id="JAADYS010000985">
    <property type="protein sequence ID" value="KAF4465750.1"/>
    <property type="molecule type" value="Genomic_DNA"/>
</dbReference>
<accession>A0A8H4PAW3</accession>
<feature type="compositionally biased region" description="Basic and acidic residues" evidence="1">
    <location>
        <begin position="50"/>
        <end position="67"/>
    </location>
</feature>
<evidence type="ECO:0000313" key="3">
    <source>
        <dbReference type="Proteomes" id="UP000554235"/>
    </source>
</evidence>
<comment type="caution">
    <text evidence="2">The sequence shown here is derived from an EMBL/GenBank/DDBJ whole genome shotgun (WGS) entry which is preliminary data.</text>
</comment>
<reference evidence="2 3" key="1">
    <citation type="submission" date="2020-01" db="EMBL/GenBank/DDBJ databases">
        <title>Identification and distribution of gene clusters putatively required for synthesis of sphingolipid metabolism inhibitors in phylogenetically diverse species of the filamentous fungus Fusarium.</title>
        <authorList>
            <person name="Kim H.-S."/>
            <person name="Busman M."/>
            <person name="Brown D.W."/>
            <person name="Divon H."/>
            <person name="Uhlig S."/>
            <person name="Proctor R.H."/>
        </authorList>
    </citation>
    <scope>NUCLEOTIDE SEQUENCE [LARGE SCALE GENOMIC DNA]</scope>
    <source>
        <strain evidence="2 3">NRRL 20459</strain>
    </source>
</reference>
<keyword evidence="3" id="KW-1185">Reference proteome</keyword>